<protein>
    <submittedName>
        <fullName evidence="5 6">High mobility group protein, putative</fullName>
    </submittedName>
</protein>
<evidence type="ECO:0000313" key="7">
    <source>
        <dbReference type="Proteomes" id="UP000030765"/>
    </source>
</evidence>
<keyword evidence="3" id="KW-0539">Nucleus</keyword>
<dbReference type="EMBL" id="KE525348">
    <property type="protein sequence ID" value="KFB50482.1"/>
    <property type="molecule type" value="Genomic_DNA"/>
</dbReference>
<keyword evidence="2" id="KW-0238">DNA-binding</keyword>
<evidence type="ECO:0000256" key="1">
    <source>
        <dbReference type="ARBA" id="ARBA00004123"/>
    </source>
</evidence>
<proteinExistence type="predicted"/>
<reference evidence="6" key="2">
    <citation type="submission" date="2020-05" db="UniProtKB">
        <authorList>
            <consortium name="EnsemblMetazoa"/>
        </authorList>
    </citation>
    <scope>IDENTIFICATION</scope>
</reference>
<comment type="subcellular location">
    <subcellularLocation>
        <location evidence="1">Nucleus</location>
    </subcellularLocation>
</comment>
<dbReference type="VEuPathDB" id="VectorBase:ASIS005186"/>
<dbReference type="GO" id="GO:0031490">
    <property type="term" value="F:chromatin DNA binding"/>
    <property type="evidence" value="ECO:0007669"/>
    <property type="project" value="TreeGrafter"/>
</dbReference>
<dbReference type="GO" id="GO:0005634">
    <property type="term" value="C:nucleus"/>
    <property type="evidence" value="ECO:0007669"/>
    <property type="project" value="UniProtKB-SubCell"/>
</dbReference>
<name>A0A084WJT8_ANOSI</name>
<accession>A0A084WJT8</accession>
<keyword evidence="7" id="KW-1185">Reference proteome</keyword>
<dbReference type="OrthoDB" id="10027956at2759"/>
<dbReference type="GO" id="GO:0006357">
    <property type="term" value="P:regulation of transcription by RNA polymerase II"/>
    <property type="evidence" value="ECO:0007669"/>
    <property type="project" value="TreeGrafter"/>
</dbReference>
<dbReference type="Proteomes" id="UP000030765">
    <property type="component" value="Unassembled WGS sequence"/>
</dbReference>
<evidence type="ECO:0000313" key="6">
    <source>
        <dbReference type="EnsemblMetazoa" id="ASIC018519-PA"/>
    </source>
</evidence>
<dbReference type="PANTHER" id="PTHR45781:SF1">
    <property type="entry name" value="HMG BOX DOMAIN-CONTAINING PROTEIN"/>
    <property type="match status" value="1"/>
</dbReference>
<sequence length="149" mass="17090">MFQMNQPAGICAQSEDTTSKDEDNQQVSQQQNMVQQHEVQYQIQEAQDISHVETNKSSTLDESLEDSIEEEMQLIQCTRSGCTNQAIESIDWDGEYCSNQCAVTHCRNIFGTFFDGDDGEVVFNRKCTYTSHLYEGKLEKKETPEQQKQ</sequence>
<reference evidence="5 7" key="1">
    <citation type="journal article" date="2014" name="BMC Genomics">
        <title>Genome sequence of Anopheles sinensis provides insight into genetics basis of mosquito competence for malaria parasites.</title>
        <authorList>
            <person name="Zhou D."/>
            <person name="Zhang D."/>
            <person name="Ding G."/>
            <person name="Shi L."/>
            <person name="Hou Q."/>
            <person name="Ye Y."/>
            <person name="Xu Y."/>
            <person name="Zhou H."/>
            <person name="Xiong C."/>
            <person name="Li S."/>
            <person name="Yu J."/>
            <person name="Hong S."/>
            <person name="Yu X."/>
            <person name="Zou P."/>
            <person name="Chen C."/>
            <person name="Chang X."/>
            <person name="Wang W."/>
            <person name="Lv Y."/>
            <person name="Sun Y."/>
            <person name="Ma L."/>
            <person name="Shen B."/>
            <person name="Zhu C."/>
        </authorList>
    </citation>
    <scope>NUCLEOTIDE SEQUENCE [LARGE SCALE GENOMIC DNA]</scope>
</reference>
<gene>
    <name evidence="5" type="ORF">ZHAS_00018519</name>
</gene>
<feature type="compositionally biased region" description="Low complexity" evidence="4">
    <location>
        <begin position="25"/>
        <end position="38"/>
    </location>
</feature>
<feature type="region of interest" description="Disordered" evidence="4">
    <location>
        <begin position="1"/>
        <end position="38"/>
    </location>
</feature>
<evidence type="ECO:0000256" key="3">
    <source>
        <dbReference type="ARBA" id="ARBA00023242"/>
    </source>
</evidence>
<dbReference type="EMBL" id="ATLV01024071">
    <property type="status" value="NOT_ANNOTATED_CDS"/>
    <property type="molecule type" value="Genomic_DNA"/>
</dbReference>
<dbReference type="STRING" id="74873.A0A084WJT8"/>
<evidence type="ECO:0000256" key="2">
    <source>
        <dbReference type="ARBA" id="ARBA00023125"/>
    </source>
</evidence>
<organism evidence="5">
    <name type="scientific">Anopheles sinensis</name>
    <name type="common">Mosquito</name>
    <dbReference type="NCBI Taxonomy" id="74873"/>
    <lineage>
        <taxon>Eukaryota</taxon>
        <taxon>Metazoa</taxon>
        <taxon>Ecdysozoa</taxon>
        <taxon>Arthropoda</taxon>
        <taxon>Hexapoda</taxon>
        <taxon>Insecta</taxon>
        <taxon>Pterygota</taxon>
        <taxon>Neoptera</taxon>
        <taxon>Endopterygota</taxon>
        <taxon>Diptera</taxon>
        <taxon>Nematocera</taxon>
        <taxon>Culicoidea</taxon>
        <taxon>Culicidae</taxon>
        <taxon>Anophelinae</taxon>
        <taxon>Anopheles</taxon>
    </lineage>
</organism>
<dbReference type="InterPro" id="IPR051365">
    <property type="entry name" value="TOX_HMG-box_domain"/>
</dbReference>
<evidence type="ECO:0000256" key="4">
    <source>
        <dbReference type="SAM" id="MobiDB-lite"/>
    </source>
</evidence>
<evidence type="ECO:0000313" key="5">
    <source>
        <dbReference type="EMBL" id="KFB50482.1"/>
    </source>
</evidence>
<dbReference type="EnsemblMetazoa" id="ASIC018519-RA">
    <property type="protein sequence ID" value="ASIC018519-PA"/>
    <property type="gene ID" value="ASIC018519"/>
</dbReference>
<dbReference type="AlphaFoldDB" id="A0A084WJT8"/>
<dbReference type="VEuPathDB" id="VectorBase:ASIC018519"/>
<dbReference type="PANTHER" id="PTHR45781">
    <property type="entry name" value="AGAP000281-PA"/>
    <property type="match status" value="1"/>
</dbReference>